<dbReference type="RefSeq" id="YP_009119323.1">
    <property type="nucleotide sequence ID" value="NC_026440.1"/>
</dbReference>
<sequence>MEHETDSFGVWMRAMLARHRNTLETMGVAPPPNNNAPSPYGAMDALASHVAGTGRTALSAAGTSGGVDFAHSTVMRAGLDALDALYADPTATRSTPGHSRRVLGQRPTVLFDHRRSRRPSLRTIAKK</sequence>
<dbReference type="KEGG" id="vg:23462005"/>
<name>A0A0B5IWL1_9VIRU</name>
<reference evidence="1 2" key="1">
    <citation type="journal article" date="2015" name="Parasitol. Res.">
        <title>Viruses in close associations with free-living amoebae.</title>
        <authorList>
            <person name="Scheid P."/>
        </authorList>
    </citation>
    <scope>NUCLEOTIDE SEQUENCE [LARGE SCALE GENOMIC DNA]</scope>
    <source>
        <strain evidence="1">KlaHel</strain>
    </source>
</reference>
<accession>A0A0B5IWL1</accession>
<dbReference type="Proteomes" id="UP000202511">
    <property type="component" value="Segment"/>
</dbReference>
<dbReference type="GeneID" id="23462005"/>
<proteinExistence type="predicted"/>
<evidence type="ECO:0000313" key="1">
    <source>
        <dbReference type="EMBL" id="AJF97088.1"/>
    </source>
</evidence>
<protein>
    <submittedName>
        <fullName evidence="1">Uncharacterized protein</fullName>
    </submittedName>
</protein>
<dbReference type="EMBL" id="KP136319">
    <property type="protein sequence ID" value="AJF97088.1"/>
    <property type="molecule type" value="Genomic_DNA"/>
</dbReference>
<organism evidence="1 2">
    <name type="scientific">Pandoravirus inopinatum</name>
    <dbReference type="NCBI Taxonomy" id="1605721"/>
    <lineage>
        <taxon>Viruses</taxon>
        <taxon>Pandoravirus</taxon>
    </lineage>
</organism>
<evidence type="ECO:0000313" key="2">
    <source>
        <dbReference type="Proteomes" id="UP000202511"/>
    </source>
</evidence>